<dbReference type="Gene3D" id="2.40.160.20">
    <property type="match status" value="1"/>
</dbReference>
<evidence type="ECO:0000313" key="5">
    <source>
        <dbReference type="Proteomes" id="UP000785613"/>
    </source>
</evidence>
<organism evidence="4 5">
    <name type="scientific">Massilia rubra</name>
    <dbReference type="NCBI Taxonomy" id="2607910"/>
    <lineage>
        <taxon>Bacteria</taxon>
        <taxon>Pseudomonadati</taxon>
        <taxon>Pseudomonadota</taxon>
        <taxon>Betaproteobacteria</taxon>
        <taxon>Burkholderiales</taxon>
        <taxon>Oxalobacteraceae</taxon>
        <taxon>Telluria group</taxon>
        <taxon>Massilia</taxon>
    </lineage>
</organism>
<dbReference type="SUPFAM" id="SSF56925">
    <property type="entry name" value="OMPA-like"/>
    <property type="match status" value="1"/>
</dbReference>
<sequence length="237" mass="26346">MDRIAVFMHIPIRLRRKKRTIFTSFCCIDRRIDTFIIVPAIISRSNSTITRQAIAPTYSEYSMRIILSSALVALAGGVSMPASAVENGPGVYAGVQLGQASSSNDRFERDDLSIGLRTGYQINKHIGVELFRNSLSFVEIGYGFRRDEPAHPEEHYGIAVTGAFPLSERFDLTGRAGIGRTKMHAVAVGKNDYNETDPSISGGVRFNFNPHWSMNAEAMRLTKTKVTVISTGFRYQF</sequence>
<keyword evidence="2" id="KW-0732">Signal</keyword>
<keyword evidence="5" id="KW-1185">Reference proteome</keyword>
<evidence type="ECO:0000313" key="4">
    <source>
        <dbReference type="EMBL" id="NHZ35902.1"/>
    </source>
</evidence>
<proteinExistence type="predicted"/>
<feature type="domain" description="Outer membrane protein beta-barrel" evidence="3">
    <location>
        <begin position="70"/>
        <end position="237"/>
    </location>
</feature>
<dbReference type="Pfam" id="PF13505">
    <property type="entry name" value="OMP_b-brl"/>
    <property type="match status" value="1"/>
</dbReference>
<dbReference type="EMBL" id="VUYU01000014">
    <property type="protein sequence ID" value="NHZ35902.1"/>
    <property type="molecule type" value="Genomic_DNA"/>
</dbReference>
<dbReference type="InterPro" id="IPR011250">
    <property type="entry name" value="OMP/PagP_B-barrel"/>
</dbReference>
<protein>
    <submittedName>
        <fullName evidence="4">Porin family protein</fullName>
    </submittedName>
</protein>
<reference evidence="4 5" key="1">
    <citation type="submission" date="2019-09" db="EMBL/GenBank/DDBJ databases">
        <title>Taxonomy of Antarctic Massilia spp.: description of Massilia rubra sp. nov., Massilia aquatica sp. nov., Massilia mucilaginosa sp. nov., Massilia frigida sp. nov. isolated from streams, lakes and regoliths.</title>
        <authorList>
            <person name="Holochova P."/>
            <person name="Sedlacek I."/>
            <person name="Kralova S."/>
            <person name="Maslanova I."/>
            <person name="Busse H.-J."/>
            <person name="Stankova E."/>
            <person name="Vrbovska V."/>
            <person name="Kovarovic V."/>
            <person name="Bartak M."/>
            <person name="Svec P."/>
            <person name="Pantucek R."/>
        </authorList>
    </citation>
    <scope>NUCLEOTIDE SEQUENCE [LARGE SCALE GENOMIC DNA]</scope>
    <source>
        <strain evidence="4 5">CCM 8692</strain>
    </source>
</reference>
<evidence type="ECO:0000256" key="2">
    <source>
        <dbReference type="ARBA" id="ARBA00022729"/>
    </source>
</evidence>
<comment type="caution">
    <text evidence="4">The sequence shown here is derived from an EMBL/GenBank/DDBJ whole genome shotgun (WGS) entry which is preliminary data.</text>
</comment>
<evidence type="ECO:0000259" key="3">
    <source>
        <dbReference type="Pfam" id="PF13505"/>
    </source>
</evidence>
<accession>A0ABX0LVJ8</accession>
<dbReference type="InterPro" id="IPR027385">
    <property type="entry name" value="Beta-barrel_OMP"/>
</dbReference>
<comment type="subcellular location">
    <subcellularLocation>
        <location evidence="1">Cell outer membrane</location>
    </subcellularLocation>
</comment>
<name>A0ABX0LVJ8_9BURK</name>
<dbReference type="Proteomes" id="UP000785613">
    <property type="component" value="Unassembled WGS sequence"/>
</dbReference>
<gene>
    <name evidence="4" type="ORF">F0185_20255</name>
</gene>
<evidence type="ECO:0000256" key="1">
    <source>
        <dbReference type="ARBA" id="ARBA00004442"/>
    </source>
</evidence>